<dbReference type="SUPFAM" id="SSF100950">
    <property type="entry name" value="NagB/RpiA/CoA transferase-like"/>
    <property type="match status" value="2"/>
</dbReference>
<dbReference type="EMBL" id="VLLC01000042">
    <property type="protein sequence ID" value="TWI64608.1"/>
    <property type="molecule type" value="Genomic_DNA"/>
</dbReference>
<evidence type="ECO:0000256" key="1">
    <source>
        <dbReference type="ARBA" id="ARBA00007154"/>
    </source>
</evidence>
<sequence>MKFIETAKIYGHLISFLATQNRFNLSYHPGGTDRNRFITAAEAAKQIPDGSTVISVGMAGHARCSILFRAIRNSYLKDKTPKDLTWMTVSAQGGRGKAPGTVEEVAVSGLIKEYISGHVETAHKQLEMGANKEIEIHILPQGEITRILHNQSEGNATCLSSIGIGTFLDPDLGGNTAATPHSTKSYVKKNGDLLEYSLPKINVALFNAPYADNEGNIYFKNASAITEIREAALAAKYNGGKVIATVSQIIEKDEASISLPSKHVSHIVVNPANEQTASIKQRKYWPMFTEGAKECMEKSIAKMNTINSITSYSPKRGPVDNILARMAASLFVKVAQKGNLVNLGIGLPEEVGRLVYEGGLFDDFTFSSETGVYGGLPASGLFFGGAINPQKMYSSAWIFNHYKTSLDITVLGTLQVDSKGNVNVSKRGEGVKNYVGPGGFMNIADSAKTIIFIGSWMAKAEFKLKDGKLTLIKKGIPKFVDEVLEVTFNAQAALEKGKTVYYVTTVGIFKLTEKGPELIQVMPGIDVQRDILEASTAKIQISENLELVSESIATGHGYKLAWD</sequence>
<proteinExistence type="inferred from homology"/>
<gene>
    <name evidence="5" type="ORF">LZ24_03133</name>
</gene>
<comment type="caution">
    <text evidence="5">The sequence shown here is derived from an EMBL/GenBank/DDBJ whole genome shotgun (WGS) entry which is preliminary data.</text>
</comment>
<dbReference type="OrthoDB" id="9778604at2"/>
<dbReference type="InterPro" id="IPR004165">
    <property type="entry name" value="CoA_trans_fam_I"/>
</dbReference>
<dbReference type="InterPro" id="IPR037171">
    <property type="entry name" value="NagB/RpiA_transferase-like"/>
</dbReference>
<dbReference type="Gene3D" id="3.40.1080.10">
    <property type="entry name" value="Glutaconate Coenzyme A-transferase"/>
    <property type="match status" value="2"/>
</dbReference>
<name>A0A562R6C2_9BACT</name>
<dbReference type="RefSeq" id="WP_144686618.1">
    <property type="nucleotide sequence ID" value="NZ_VLLC01000042.1"/>
</dbReference>
<dbReference type="GO" id="GO:0008410">
    <property type="term" value="F:CoA-transferase activity"/>
    <property type="evidence" value="ECO:0007669"/>
    <property type="project" value="InterPro"/>
</dbReference>
<organism evidence="5 6">
    <name type="scientific">Desulfobotulus alkaliphilus</name>
    <dbReference type="NCBI Taxonomy" id="622671"/>
    <lineage>
        <taxon>Bacteria</taxon>
        <taxon>Pseudomonadati</taxon>
        <taxon>Thermodesulfobacteriota</taxon>
        <taxon>Desulfobacteria</taxon>
        <taxon>Desulfobacterales</taxon>
        <taxon>Desulfobacteraceae</taxon>
        <taxon>Desulfobotulus</taxon>
    </lineage>
</organism>
<dbReference type="AlphaFoldDB" id="A0A562R6C2"/>
<dbReference type="SMART" id="SM00882">
    <property type="entry name" value="CoA_trans"/>
    <property type="match status" value="1"/>
</dbReference>
<evidence type="ECO:0000256" key="2">
    <source>
        <dbReference type="ARBA" id="ARBA00022679"/>
    </source>
</evidence>
<evidence type="ECO:0000256" key="3">
    <source>
        <dbReference type="PIRNR" id="PIRNR000858"/>
    </source>
</evidence>
<dbReference type="PANTHER" id="PTHR43293">
    <property type="entry name" value="ACETATE COA-TRANSFERASE YDIF"/>
    <property type="match status" value="1"/>
</dbReference>
<dbReference type="GO" id="GO:0046952">
    <property type="term" value="P:ketone body catabolic process"/>
    <property type="evidence" value="ECO:0007669"/>
    <property type="project" value="InterPro"/>
</dbReference>
<feature type="active site" description="5-glutamyl coenzyme A thioester intermediate" evidence="4">
    <location>
        <position position="369"/>
    </location>
</feature>
<dbReference type="Proteomes" id="UP000318307">
    <property type="component" value="Unassembled WGS sequence"/>
</dbReference>
<dbReference type="InterPro" id="IPR014388">
    <property type="entry name" value="3-oxoacid_CoA-transferase"/>
</dbReference>
<evidence type="ECO:0000313" key="6">
    <source>
        <dbReference type="Proteomes" id="UP000318307"/>
    </source>
</evidence>
<dbReference type="PIRSF" id="PIRSF000858">
    <property type="entry name" value="SCOT-t"/>
    <property type="match status" value="1"/>
</dbReference>
<keyword evidence="2 3" id="KW-0808">Transferase</keyword>
<evidence type="ECO:0000256" key="4">
    <source>
        <dbReference type="PIRSR" id="PIRSR000858-1"/>
    </source>
</evidence>
<dbReference type="Pfam" id="PF01144">
    <property type="entry name" value="CoA_trans"/>
    <property type="match status" value="2"/>
</dbReference>
<comment type="similarity">
    <text evidence="1 3">Belongs to the 3-oxoacid CoA-transferase family.</text>
</comment>
<protein>
    <submittedName>
        <fullName evidence="5">Propionate CoA-transferase</fullName>
    </submittedName>
</protein>
<accession>A0A562R6C2</accession>
<dbReference type="PANTHER" id="PTHR43293:SF3">
    <property type="entry name" value="CHOLESTEROL RING-CLEAVING HYDROLASE IPDB SUBUNIT"/>
    <property type="match status" value="1"/>
</dbReference>
<keyword evidence="6" id="KW-1185">Reference proteome</keyword>
<reference evidence="5 6" key="1">
    <citation type="submission" date="2019-07" db="EMBL/GenBank/DDBJ databases">
        <title>Genome sequencing of 100 strains of the haloalkaliphilic chemolithoautotrophic sulfur-oxidizing bacterium Thioalkalivibrio.</title>
        <authorList>
            <person name="Muyzer G."/>
        </authorList>
    </citation>
    <scope>NUCLEOTIDE SEQUENCE [LARGE SCALE GENOMIC DNA]</scope>
    <source>
        <strain evidence="5 6">ASO4-4</strain>
    </source>
</reference>
<evidence type="ECO:0000313" key="5">
    <source>
        <dbReference type="EMBL" id="TWI64608.1"/>
    </source>
</evidence>